<dbReference type="GO" id="GO:0016874">
    <property type="term" value="F:ligase activity"/>
    <property type="evidence" value="ECO:0007669"/>
    <property type="project" value="UniProtKB-KW"/>
</dbReference>
<dbReference type="PANTHER" id="PTHR12245">
    <property type="entry name" value="SPRY DOMAIN CONTAINING SOCS BOX PROTEIN"/>
    <property type="match status" value="1"/>
</dbReference>
<evidence type="ECO:0000313" key="6">
    <source>
        <dbReference type="Proteomes" id="UP000243217"/>
    </source>
</evidence>
<evidence type="ECO:0000256" key="3">
    <source>
        <dbReference type="ARBA" id="ARBA00022833"/>
    </source>
</evidence>
<evidence type="ECO:0000256" key="2">
    <source>
        <dbReference type="ARBA" id="ARBA00022771"/>
    </source>
</evidence>
<dbReference type="Pfam" id="PF08305">
    <property type="entry name" value="NPCBM"/>
    <property type="match status" value="1"/>
</dbReference>
<dbReference type="InterPro" id="IPR035768">
    <property type="entry name" value="SPRY_HERC1"/>
</dbReference>
<dbReference type="PROSITE" id="PS01358">
    <property type="entry name" value="ZF_RANBP2_1"/>
    <property type="match status" value="1"/>
</dbReference>
<evidence type="ECO:0000259" key="4">
    <source>
        <dbReference type="PROSITE" id="PS50188"/>
    </source>
</evidence>
<gene>
    <name evidence="5" type="ORF">THRCLA_22883</name>
</gene>
<dbReference type="PROSITE" id="PS50188">
    <property type="entry name" value="B302_SPRY"/>
    <property type="match status" value="1"/>
</dbReference>
<keyword evidence="2" id="KW-0863">Zinc-finger</keyword>
<feature type="non-terminal residue" evidence="5">
    <location>
        <position position="2201"/>
    </location>
</feature>
<dbReference type="InterPro" id="IPR013222">
    <property type="entry name" value="Glyco_hyd_98_carb-bd"/>
</dbReference>
<evidence type="ECO:0000313" key="5">
    <source>
        <dbReference type="EMBL" id="OQR88385.1"/>
    </source>
</evidence>
<dbReference type="Gene3D" id="2.60.120.1060">
    <property type="entry name" value="NPCBM/NEW2 domain"/>
    <property type="match status" value="1"/>
</dbReference>
<dbReference type="InterPro" id="IPR003877">
    <property type="entry name" value="SPRY_dom"/>
</dbReference>
<dbReference type="InterPro" id="IPR013320">
    <property type="entry name" value="ConA-like_dom_sf"/>
</dbReference>
<accession>A0A1V9YRH3</accession>
<dbReference type="STRING" id="74557.A0A1V9YRH3"/>
<organism evidence="5 6">
    <name type="scientific">Thraustotheca clavata</name>
    <dbReference type="NCBI Taxonomy" id="74557"/>
    <lineage>
        <taxon>Eukaryota</taxon>
        <taxon>Sar</taxon>
        <taxon>Stramenopiles</taxon>
        <taxon>Oomycota</taxon>
        <taxon>Saprolegniomycetes</taxon>
        <taxon>Saprolegniales</taxon>
        <taxon>Achlyaceae</taxon>
        <taxon>Thraustotheca</taxon>
    </lineage>
</organism>
<feature type="domain" description="B30.2/SPRY" evidence="4">
    <location>
        <begin position="466"/>
        <end position="647"/>
    </location>
</feature>
<protein>
    <submittedName>
        <fullName evidence="5">HECT E3 ubiquitin ligase</fullName>
    </submittedName>
</protein>
<keyword evidence="5" id="KW-0436">Ligase</keyword>
<reference evidence="5 6" key="1">
    <citation type="journal article" date="2014" name="Genome Biol. Evol.">
        <title>The secreted proteins of Achlya hypogyna and Thraustotheca clavata identify the ancestral oomycete secretome and reveal gene acquisitions by horizontal gene transfer.</title>
        <authorList>
            <person name="Misner I."/>
            <person name="Blouin N."/>
            <person name="Leonard G."/>
            <person name="Richards T.A."/>
            <person name="Lane C.E."/>
        </authorList>
    </citation>
    <scope>NUCLEOTIDE SEQUENCE [LARGE SCALE GENOMIC DNA]</scope>
    <source>
        <strain evidence="5 6">ATCC 34112</strain>
    </source>
</reference>
<dbReference type="InterPro" id="IPR001876">
    <property type="entry name" value="Znf_RanBP2"/>
</dbReference>
<keyword evidence="1" id="KW-0479">Metal-binding</keyword>
<keyword evidence="6" id="KW-1185">Reference proteome</keyword>
<dbReference type="PANTHER" id="PTHR12245:SF5">
    <property type="entry name" value="SPRY DOMAIN-CONTAINING SOCS BOX PROTEIN 3"/>
    <property type="match status" value="1"/>
</dbReference>
<dbReference type="CDD" id="cd12881">
    <property type="entry name" value="SPRY_HERC1"/>
    <property type="match status" value="1"/>
</dbReference>
<dbReference type="InterPro" id="IPR008979">
    <property type="entry name" value="Galactose-bd-like_sf"/>
</dbReference>
<proteinExistence type="predicted"/>
<dbReference type="InterPro" id="IPR043136">
    <property type="entry name" value="B30.2/SPRY_sf"/>
</dbReference>
<dbReference type="InterPro" id="IPR038637">
    <property type="entry name" value="NPCBM_sf"/>
</dbReference>
<dbReference type="OrthoDB" id="8068875at2759"/>
<dbReference type="CDD" id="cd11709">
    <property type="entry name" value="SPRY"/>
    <property type="match status" value="1"/>
</dbReference>
<keyword evidence="3" id="KW-0862">Zinc</keyword>
<dbReference type="Proteomes" id="UP000243217">
    <property type="component" value="Unassembled WGS sequence"/>
</dbReference>
<dbReference type="SUPFAM" id="SSF49785">
    <property type="entry name" value="Galactose-binding domain-like"/>
    <property type="match status" value="1"/>
</dbReference>
<dbReference type="SMART" id="SM00776">
    <property type="entry name" value="NPCBM"/>
    <property type="match status" value="1"/>
</dbReference>
<sequence>MSSLSLNEAQSREFELPEVENGWMPKPAMLHSGKSRHCAVCFAPLQYSSSTSWDEYLKSEEYLKDLQRNLLHDTYVRSLICGDNYFGDLPTEHRMNPQRRMKCRQNIENHLHRNNAGKLDDKSLIHILEELLMDGLPTSCFTYVLERRFAVMFHSAKIVATMMQSDRTQKLERARAEATPHVELHHVAIQALSVLLSSFDYTHEESIAPVLDMARLLKNFPPLSLFSYWSPEKKPPEEQILLCKDDIEVSTAASLHPASLMVDSNESTYWITPPRPGMVLLTLTIPKLPTHLSSIALTWHGLNQPQTLVLQCKVPGGSFSPVTEWHHKPGSPIPSLLTFPAIEQCVGVRLVMSGVPSANKEGTYGLCSIRLQRPKEDTTSPHLIMHDIENWLLQTCQLKPIQIDIVIEAFGVLQAWALATGALTACVRFLEMLLRLSQCSEINDHLANYLLQNAAIFYDALSVQHEKEIVRIAQTTPSNESRKVRAVFEATLCSSGTSVEDGGQSVRTRETSYQHALVNSPISTGKASWKFRLDNDTADDEMTCFGAAILPVTVSGYDSSPSLWMLRGYNGNLYARGHKLSRSIGKVHPGDIVQIDVDMSAGTMSYAINGTEFGVVFTDLAGHEVYPAVSFYGSGKVITLLSLHKWGDSTSMTPLASTAEPIYLSTLSEYEHFVGHGKFGRGNALGYTGESSTDGGQAPTTISIAGEHKQRSLSLHPPARGEAFVSYDLGQSYDTIEGSVGINDDVSSESLAQRGISLIYSIIGDTQVLWKSKPVTMLSSCESYKISIRNVRMLELRISCSGSNHGAHAIWVDPFVTAVEDWTCIHCDYGNKGTHLLCAVCKIGSRNKISPPSQKQITIEESKELSVQLCTTREELKRCKYDPVEEIATSILFKLHALAKTLVSTPNYQVQFEEAFCLQPNATTLEVLHSLLQVDLGLLSTVKDRRLELVSHRAWLWIEIIGFQLQNLERYNTRKDALPPKLLLSIKVTLESVASVHLTNPLSPSLKSKAWSPQPQHYALQMTAAQTLMSGISLLYPYPWDRTNLLLVLLRSHAQVTLLENSARYLMLTKLLETLASPGQMGILTLCPVLPDRTHVSNVQEILSNLLTCEGSLQSRAMECLKMFQLYILSQAIELTKSTQDTRESIYQARVVTQDAVLQYSNLLLNSCRHLLENQKTMGELEASIVGELLPWFVSGLCLLRRQVWLARPMLPKLVRLLRVLDVVAGQSDSVRKAEKRLLSLDLRLNTYSNGVDDIGKWQVENSPRRVQKQLYNVFSKLYTGEKDHFEGQIGFQFEAVASFTIVALGRSVNPSRNSGVLLHAHTIRLWDEASQALLASINVGPLSKRDAMGYVYEHLPSGIRLSQGKLYRLTTQEFANGGDPWYKKENLPDEEYDGSFIKILRDCYASGSSGFPNSQNLTGAAYGVPTFLVEEDNPMDTLPPIVPLDGVLSLKFSGKRKAASLTLGHLGNSMTVCGETEYWRTCFSTCTFVTGVHTIEFVIKSSRVGGGVSGHVCIGFEALSSNKRHPVVDYFLGQDSDVSSFGWMPAIGVFWMQGHRAPYGKRILLHHGDVCSMTLNFDEGTLSFAYNGQSLGRAPLDKFPASCLPAVSLYGVHDVVEIRTGGIAKSTLKLNWLLDVLETTASLTGRLAGTMISGPPVDGVEEELQPWLQSKLLSGGISNPSGKSGVQSWLQAVKHEWADCTDPQFALIDEKRLMRKDPLKKLSVMTNPEEDSWNEISFVQSLPTTAYLIVDWLEQMAPDSSIWKRQEKYPKAEQLMCAALIKHSPPHIVQEAKAVVAATDPNVLATIVPSPEMIQLWKSVLALRHWLIKVKHEYKAKDLDDEVPTNKATTNSDLEEKLTMPKSFALFVEQVVARAAFLASVEPPVGEFNQWGITSQVALSNLAEKWSSAQTPPSLQPMVDRWRSLSDSDSRKWSGLVQVLRALHKWRTETKPLKKSDTLDNDEAQNDNDDEAYLTAMIKACDLYVRHGLGAPPAVLLALFDRRYLRSKSRIFGFDAMRSTLGCLSFDSARYGALVFLRPALRGFTDDERVARESYTELGTDPSPAAFRPTVRHHYLKGLEGCVGKVLDEVQSSFMDLYALLASMLSKASTPLLQKSLICSWGLDFEPRDHEFLLRADIIAILSKHFSIGTLRDIAAKELNMNSQSNNEWYALSEQYVRQGILLKGTVAKRNVTTIVKQAP</sequence>
<dbReference type="Gene3D" id="2.60.120.920">
    <property type="match status" value="2"/>
</dbReference>
<comment type="caution">
    <text evidence="5">The sequence shown here is derived from an EMBL/GenBank/DDBJ whole genome shotgun (WGS) entry which is preliminary data.</text>
</comment>
<dbReference type="Pfam" id="PF00622">
    <property type="entry name" value="SPRY"/>
    <property type="match status" value="1"/>
</dbReference>
<dbReference type="GO" id="GO:0008270">
    <property type="term" value="F:zinc ion binding"/>
    <property type="evidence" value="ECO:0007669"/>
    <property type="project" value="UniProtKB-KW"/>
</dbReference>
<dbReference type="InterPro" id="IPR001870">
    <property type="entry name" value="B30.2/SPRY"/>
</dbReference>
<name>A0A1V9YRH3_9STRA</name>
<dbReference type="InterPro" id="IPR050672">
    <property type="entry name" value="FBXO45-Fsn/SPSB_families"/>
</dbReference>
<dbReference type="EMBL" id="JNBS01003279">
    <property type="protein sequence ID" value="OQR88385.1"/>
    <property type="molecule type" value="Genomic_DNA"/>
</dbReference>
<dbReference type="SUPFAM" id="SSF49899">
    <property type="entry name" value="Concanavalin A-like lectins/glucanases"/>
    <property type="match status" value="2"/>
</dbReference>
<evidence type="ECO:0000256" key="1">
    <source>
        <dbReference type="ARBA" id="ARBA00022723"/>
    </source>
</evidence>